<keyword evidence="1" id="KW-0670">Pyruvate</keyword>
<protein>
    <submittedName>
        <fullName evidence="1">Phosphoenolpyruvate carboxykinase</fullName>
    </submittedName>
</protein>
<dbReference type="EMBL" id="RBTH01000245">
    <property type="protein sequence ID" value="RMT43707.1"/>
    <property type="molecule type" value="Genomic_DNA"/>
</dbReference>
<dbReference type="RefSeq" id="WP_057457697.1">
    <property type="nucleotide sequence ID" value="NZ_LJRH01000240.1"/>
</dbReference>
<name>A0A0P9Z8P3_PSESX</name>
<dbReference type="GO" id="GO:0016301">
    <property type="term" value="F:kinase activity"/>
    <property type="evidence" value="ECO:0007669"/>
    <property type="project" value="UniProtKB-KW"/>
</dbReference>
<proteinExistence type="predicted"/>
<sequence>MGFNNFSDELAVLEIVRSANFVRPGKLTSGQIYLALIRLQSDVPAAGDFMAMIDELVKEGLLVSAAVLDHDISFPYVQHIVLGVTETGAAVLEYRRFQADLFYMCSTVPSQLQRQERTDSRNCQPRTDKPHLPCSLCRA</sequence>
<evidence type="ECO:0000313" key="2">
    <source>
        <dbReference type="Proteomes" id="UP000268096"/>
    </source>
</evidence>
<keyword evidence="1" id="KW-0418">Kinase</keyword>
<comment type="caution">
    <text evidence="1">The sequence shown here is derived from an EMBL/GenBank/DDBJ whole genome shotgun (WGS) entry which is preliminary data.</text>
</comment>
<dbReference type="Proteomes" id="UP000268096">
    <property type="component" value="Unassembled WGS sequence"/>
</dbReference>
<accession>A0A0P9Z8P3</accession>
<keyword evidence="1" id="KW-0808">Transferase</keyword>
<evidence type="ECO:0000313" key="1">
    <source>
        <dbReference type="EMBL" id="RMT43707.1"/>
    </source>
</evidence>
<reference evidence="1 2" key="1">
    <citation type="submission" date="2018-08" db="EMBL/GenBank/DDBJ databases">
        <title>Recombination of ecologically and evolutionarily significant loci maintains genetic cohesion in the Pseudomonas syringae species complex.</title>
        <authorList>
            <person name="Dillon M."/>
            <person name="Thakur S."/>
            <person name="Almeida R.N.D."/>
            <person name="Weir B.S."/>
            <person name="Guttman D.S."/>
        </authorList>
    </citation>
    <scope>NUCLEOTIDE SEQUENCE [LARGE SCALE GENOMIC DNA]</scope>
    <source>
        <strain evidence="1 2">ICMP 16926</strain>
    </source>
</reference>
<gene>
    <name evidence="1" type="ORF">ALP48_100599</name>
</gene>
<dbReference type="AlphaFoldDB" id="A0A0P9Z8P3"/>
<organism evidence="1 2">
    <name type="scientific">Pseudomonas syringae pv. solidagae</name>
    <dbReference type="NCBI Taxonomy" id="264458"/>
    <lineage>
        <taxon>Bacteria</taxon>
        <taxon>Pseudomonadati</taxon>
        <taxon>Pseudomonadota</taxon>
        <taxon>Gammaproteobacteria</taxon>
        <taxon>Pseudomonadales</taxon>
        <taxon>Pseudomonadaceae</taxon>
        <taxon>Pseudomonas</taxon>
        <taxon>Pseudomonas syringae</taxon>
    </lineage>
</organism>